<dbReference type="InterPro" id="IPR000160">
    <property type="entry name" value="GGDEF_dom"/>
</dbReference>
<dbReference type="PROSITE" id="PS50887">
    <property type="entry name" value="GGDEF"/>
    <property type="match status" value="1"/>
</dbReference>
<feature type="transmembrane region" description="Helical" evidence="3">
    <location>
        <begin position="97"/>
        <end position="114"/>
    </location>
</feature>
<feature type="transmembrane region" description="Helical" evidence="3">
    <location>
        <begin position="39"/>
        <end position="58"/>
    </location>
</feature>
<reference evidence="5 6" key="1">
    <citation type="submission" date="2019-07" db="EMBL/GenBank/DDBJ databases">
        <title>The pathways for chlorine oxyanion respiration interact through the shared metabolite chlorate.</title>
        <authorList>
            <person name="Barnum T.P."/>
            <person name="Cheng Y."/>
            <person name="Hill K.A."/>
            <person name="Lucas L.N."/>
            <person name="Carlson H.K."/>
            <person name="Coates J.D."/>
        </authorList>
    </citation>
    <scope>NUCLEOTIDE SEQUENCE [LARGE SCALE GENOMIC DNA]</scope>
    <source>
        <strain evidence="5 6">SFB-3</strain>
    </source>
</reference>
<comment type="catalytic activity">
    <reaction evidence="2">
        <text>2 GTP = 3',3'-c-di-GMP + 2 diphosphate</text>
        <dbReference type="Rhea" id="RHEA:24898"/>
        <dbReference type="ChEBI" id="CHEBI:33019"/>
        <dbReference type="ChEBI" id="CHEBI:37565"/>
        <dbReference type="ChEBI" id="CHEBI:58805"/>
        <dbReference type="EC" id="2.7.7.65"/>
    </reaction>
</comment>
<evidence type="ECO:0000259" key="4">
    <source>
        <dbReference type="PROSITE" id="PS50887"/>
    </source>
</evidence>
<feature type="transmembrane region" description="Helical" evidence="3">
    <location>
        <begin position="120"/>
        <end position="143"/>
    </location>
</feature>
<feature type="transmembrane region" description="Helical" evidence="3">
    <location>
        <begin position="196"/>
        <end position="215"/>
    </location>
</feature>
<evidence type="ECO:0000313" key="6">
    <source>
        <dbReference type="Proteomes" id="UP000319502"/>
    </source>
</evidence>
<dbReference type="EMBL" id="VMNK01000007">
    <property type="protein sequence ID" value="TVO57322.1"/>
    <property type="molecule type" value="Genomic_DNA"/>
</dbReference>
<keyword evidence="3" id="KW-0812">Transmembrane</keyword>
<feature type="transmembrane region" description="Helical" evidence="3">
    <location>
        <begin position="6"/>
        <end position="27"/>
    </location>
</feature>
<gene>
    <name evidence="5" type="ORF">FHP91_10580</name>
</gene>
<keyword evidence="3" id="KW-0472">Membrane</keyword>
<dbReference type="SUPFAM" id="SSF55073">
    <property type="entry name" value="Nucleotide cyclase"/>
    <property type="match status" value="1"/>
</dbReference>
<dbReference type="PANTHER" id="PTHR45138">
    <property type="entry name" value="REGULATORY COMPONENTS OF SENSORY TRANSDUCTION SYSTEM"/>
    <property type="match status" value="1"/>
</dbReference>
<dbReference type="Pfam" id="PF00990">
    <property type="entry name" value="GGDEF"/>
    <property type="match status" value="1"/>
</dbReference>
<dbReference type="CDD" id="cd01949">
    <property type="entry name" value="GGDEF"/>
    <property type="match status" value="1"/>
</dbReference>
<dbReference type="RefSeq" id="WP_144309558.1">
    <property type="nucleotide sequence ID" value="NZ_VMNK01000007.1"/>
</dbReference>
<evidence type="ECO:0000256" key="2">
    <source>
        <dbReference type="ARBA" id="ARBA00034247"/>
    </source>
</evidence>
<evidence type="ECO:0000256" key="3">
    <source>
        <dbReference type="SAM" id="Phobius"/>
    </source>
</evidence>
<dbReference type="GO" id="GO:0052621">
    <property type="term" value="F:diguanylate cyclase activity"/>
    <property type="evidence" value="ECO:0007669"/>
    <property type="project" value="UniProtKB-EC"/>
</dbReference>
<keyword evidence="3" id="KW-1133">Transmembrane helix</keyword>
<dbReference type="NCBIfam" id="TIGR00254">
    <property type="entry name" value="GGDEF"/>
    <property type="match status" value="1"/>
</dbReference>
<dbReference type="GO" id="GO:0005886">
    <property type="term" value="C:plasma membrane"/>
    <property type="evidence" value="ECO:0007669"/>
    <property type="project" value="TreeGrafter"/>
</dbReference>
<dbReference type="OrthoDB" id="9813903at2"/>
<dbReference type="Gene3D" id="3.30.70.270">
    <property type="match status" value="1"/>
</dbReference>
<protein>
    <recommendedName>
        <fullName evidence="1">diguanylate cyclase</fullName>
        <ecNumber evidence="1">2.7.7.65</ecNumber>
    </recommendedName>
</protein>
<feature type="domain" description="GGDEF" evidence="4">
    <location>
        <begin position="256"/>
        <end position="387"/>
    </location>
</feature>
<keyword evidence="6" id="KW-1185">Reference proteome</keyword>
<accession>A0A557QWN8</accession>
<name>A0A557QWN8_9RHOO</name>
<dbReference type="AlphaFoldDB" id="A0A557QWN8"/>
<proteinExistence type="predicted"/>
<sequence length="387" mass="42778">MHLDIPTVTFLAAVSCLSVALAMWVVAGRYPPVVARAMFRWGWACGLSAFGALLVFLRGTLPDFLSVVVGNTVIVGGFAMAYHAIRVLHERTGLSDRLAAAWVLVCFVLYWTAFELNRDINLRIILVATLKIPVLALIVRELWVGSQRGRRAIEFMLLSVYLLYALVSALRALNVMMTSALDLDSFLSDPVQQFSFVAYFLTLSVSSLFFMLALGEVLTAELYQRATTDPLTGIYNRHAFEELALREISRAQRTGRYPSMLMVDIDHFKQINDRYGHTAGDGVLRAVVGAIQGALRQQDFVGRWGGEEFCVLLPETGRIDALHVAERLRGSVMEMPLSMVAQPVTVSIGVSSPYAHECSFTAMIEVADDALYKAKFGGRNRVVISSV</sequence>
<feature type="transmembrane region" description="Helical" evidence="3">
    <location>
        <begin position="155"/>
        <end position="176"/>
    </location>
</feature>
<dbReference type="InterPro" id="IPR029787">
    <property type="entry name" value="Nucleotide_cyclase"/>
</dbReference>
<evidence type="ECO:0000256" key="1">
    <source>
        <dbReference type="ARBA" id="ARBA00012528"/>
    </source>
</evidence>
<dbReference type="SMART" id="SM00267">
    <property type="entry name" value="GGDEF"/>
    <property type="match status" value="1"/>
</dbReference>
<dbReference type="Proteomes" id="UP000319502">
    <property type="component" value="Unassembled WGS sequence"/>
</dbReference>
<dbReference type="GO" id="GO:1902201">
    <property type="term" value="P:negative regulation of bacterial-type flagellum-dependent cell motility"/>
    <property type="evidence" value="ECO:0007669"/>
    <property type="project" value="TreeGrafter"/>
</dbReference>
<dbReference type="InterPro" id="IPR050469">
    <property type="entry name" value="Diguanylate_Cyclase"/>
</dbReference>
<dbReference type="EC" id="2.7.7.65" evidence="1"/>
<dbReference type="FunFam" id="3.30.70.270:FF:000001">
    <property type="entry name" value="Diguanylate cyclase domain protein"/>
    <property type="match status" value="1"/>
</dbReference>
<comment type="caution">
    <text evidence="5">The sequence shown here is derived from an EMBL/GenBank/DDBJ whole genome shotgun (WGS) entry which is preliminary data.</text>
</comment>
<dbReference type="PANTHER" id="PTHR45138:SF9">
    <property type="entry name" value="DIGUANYLATE CYCLASE DGCM-RELATED"/>
    <property type="match status" value="1"/>
</dbReference>
<dbReference type="GO" id="GO:0043709">
    <property type="term" value="P:cell adhesion involved in single-species biofilm formation"/>
    <property type="evidence" value="ECO:0007669"/>
    <property type="project" value="TreeGrafter"/>
</dbReference>
<evidence type="ECO:0000313" key="5">
    <source>
        <dbReference type="EMBL" id="TVO57322.1"/>
    </source>
</evidence>
<organism evidence="5 6">
    <name type="scientific">Denitromonas halophila</name>
    <dbReference type="NCBI Taxonomy" id="1629404"/>
    <lineage>
        <taxon>Bacteria</taxon>
        <taxon>Pseudomonadati</taxon>
        <taxon>Pseudomonadota</taxon>
        <taxon>Betaproteobacteria</taxon>
        <taxon>Rhodocyclales</taxon>
        <taxon>Zoogloeaceae</taxon>
        <taxon>Denitromonas</taxon>
    </lineage>
</organism>
<dbReference type="InterPro" id="IPR043128">
    <property type="entry name" value="Rev_trsase/Diguanyl_cyclase"/>
</dbReference>
<feature type="transmembrane region" description="Helical" evidence="3">
    <location>
        <begin position="64"/>
        <end position="85"/>
    </location>
</feature>